<feature type="transmembrane region" description="Helical" evidence="6">
    <location>
        <begin position="74"/>
        <end position="96"/>
    </location>
</feature>
<evidence type="ECO:0000256" key="1">
    <source>
        <dbReference type="ARBA" id="ARBA00004651"/>
    </source>
</evidence>
<feature type="transmembrane region" description="Helical" evidence="6">
    <location>
        <begin position="283"/>
        <end position="300"/>
    </location>
</feature>
<evidence type="ECO:0000256" key="3">
    <source>
        <dbReference type="ARBA" id="ARBA00022692"/>
    </source>
</evidence>
<evidence type="ECO:0000256" key="4">
    <source>
        <dbReference type="ARBA" id="ARBA00022989"/>
    </source>
</evidence>
<accession>A0A0G0NF70</accession>
<dbReference type="Proteomes" id="UP000034246">
    <property type="component" value="Unassembled WGS sequence"/>
</dbReference>
<organism evidence="7 8">
    <name type="scientific">Candidatus Woesebacteria bacterium GW2011_GWA1_39_21</name>
    <dbReference type="NCBI Taxonomy" id="1618550"/>
    <lineage>
        <taxon>Bacteria</taxon>
        <taxon>Candidatus Woeseibacteriota</taxon>
    </lineage>
</organism>
<dbReference type="AlphaFoldDB" id="A0A0G0NF70"/>
<comment type="caution">
    <text evidence="7">The sequence shown here is derived from an EMBL/GenBank/DDBJ whole genome shotgun (WGS) entry which is preliminary data.</text>
</comment>
<dbReference type="PANTHER" id="PTHR30250:SF28">
    <property type="entry name" value="POLYSACCHARIDE BIOSYNTHESIS PROTEIN"/>
    <property type="match status" value="1"/>
</dbReference>
<feature type="transmembrane region" description="Helical" evidence="6">
    <location>
        <begin position="117"/>
        <end position="136"/>
    </location>
</feature>
<evidence type="ECO:0000256" key="6">
    <source>
        <dbReference type="SAM" id="Phobius"/>
    </source>
</evidence>
<keyword evidence="4 6" id="KW-1133">Transmembrane helix</keyword>
<comment type="subcellular location">
    <subcellularLocation>
        <location evidence="1">Cell membrane</location>
        <topology evidence="1">Multi-pass membrane protein</topology>
    </subcellularLocation>
</comment>
<feature type="transmembrane region" description="Helical" evidence="6">
    <location>
        <begin position="312"/>
        <end position="332"/>
    </location>
</feature>
<gene>
    <name evidence="7" type="ORF">UT39_C0007G0041</name>
</gene>
<keyword evidence="3 6" id="KW-0812">Transmembrane</keyword>
<reference evidence="7 8" key="1">
    <citation type="journal article" date="2015" name="Nature">
        <title>rRNA introns, odd ribosomes, and small enigmatic genomes across a large radiation of phyla.</title>
        <authorList>
            <person name="Brown C.T."/>
            <person name="Hug L.A."/>
            <person name="Thomas B.C."/>
            <person name="Sharon I."/>
            <person name="Castelle C.J."/>
            <person name="Singh A."/>
            <person name="Wilkins M.J."/>
            <person name="Williams K.H."/>
            <person name="Banfield J.F."/>
        </authorList>
    </citation>
    <scope>NUCLEOTIDE SEQUENCE [LARGE SCALE GENOMIC DNA]</scope>
</reference>
<feature type="transmembrane region" description="Helical" evidence="6">
    <location>
        <begin position="237"/>
        <end position="262"/>
    </location>
</feature>
<keyword evidence="2" id="KW-1003">Cell membrane</keyword>
<dbReference type="InterPro" id="IPR002797">
    <property type="entry name" value="Polysacc_synth"/>
</dbReference>
<name>A0A0G0NF70_9BACT</name>
<feature type="transmembrane region" description="Helical" evidence="6">
    <location>
        <begin position="184"/>
        <end position="217"/>
    </location>
</feature>
<dbReference type="GO" id="GO:0005886">
    <property type="term" value="C:plasma membrane"/>
    <property type="evidence" value="ECO:0007669"/>
    <property type="project" value="UniProtKB-SubCell"/>
</dbReference>
<feature type="transmembrane region" description="Helical" evidence="6">
    <location>
        <begin position="142"/>
        <end position="163"/>
    </location>
</feature>
<protein>
    <submittedName>
        <fullName evidence="7">Capsular polysaccharide biosynthesis protein</fullName>
    </submittedName>
</protein>
<dbReference type="InterPro" id="IPR050833">
    <property type="entry name" value="Poly_Biosynth_Transport"/>
</dbReference>
<evidence type="ECO:0000313" key="7">
    <source>
        <dbReference type="EMBL" id="KKR11476.1"/>
    </source>
</evidence>
<sequence length="396" mass="44127">MFVKNVMKEKIINANVKILNHSFSPKKIFLHPLFSGSFFMVVGSNLANFLAYIYHLILGRLLGPDSYGELVATISLIGLIMSLVSFFGLVIVKFVSSSDKKDTPAILEWFNNKVIKVSLGVSVVILLISSFLGDYIHIGKNISLLFAPILFFSMIIFVYKSLLQGVVKFKETVIIGNIELLGRLAFGLALYYLGFGVFGAILGMLLAEVVALVLSRFFLRDIGFVKSEVKNFNFQKVFSYALPVFVVSVSFTSLLTSDLVLVKHFFSSHDAGIYGSISNLGKVIFYGTAPIGAVMFPLIAKKKSTNSSYLEGGRYLLLMGLYFVIYSLANLFSSFMLSIDLTRPLLLVPVFAIMQVLMIYLFHSSFWYVIGSSLLCISLLVIYLGLYFAYVKKKTF</sequence>
<dbReference type="PATRIC" id="fig|1618550.3.peg.559"/>
<evidence type="ECO:0000256" key="5">
    <source>
        <dbReference type="ARBA" id="ARBA00023136"/>
    </source>
</evidence>
<dbReference type="Pfam" id="PF01943">
    <property type="entry name" value="Polysacc_synt"/>
    <property type="match status" value="1"/>
</dbReference>
<feature type="transmembrane region" description="Helical" evidence="6">
    <location>
        <begin position="33"/>
        <end position="54"/>
    </location>
</feature>
<keyword evidence="5 6" id="KW-0472">Membrane</keyword>
<feature type="transmembrane region" description="Helical" evidence="6">
    <location>
        <begin position="344"/>
        <end position="362"/>
    </location>
</feature>
<dbReference type="PANTHER" id="PTHR30250">
    <property type="entry name" value="PST FAMILY PREDICTED COLANIC ACID TRANSPORTER"/>
    <property type="match status" value="1"/>
</dbReference>
<feature type="transmembrane region" description="Helical" evidence="6">
    <location>
        <begin position="368"/>
        <end position="390"/>
    </location>
</feature>
<dbReference type="EMBL" id="LBWP01000007">
    <property type="protein sequence ID" value="KKR11476.1"/>
    <property type="molecule type" value="Genomic_DNA"/>
</dbReference>
<proteinExistence type="predicted"/>
<evidence type="ECO:0000313" key="8">
    <source>
        <dbReference type="Proteomes" id="UP000034246"/>
    </source>
</evidence>
<dbReference type="STRING" id="1618550.UT39_C0007G0041"/>
<evidence type="ECO:0000256" key="2">
    <source>
        <dbReference type="ARBA" id="ARBA00022475"/>
    </source>
</evidence>